<dbReference type="AlphaFoldDB" id="A0A1M7ZM15"/>
<dbReference type="Pfam" id="PF02639">
    <property type="entry name" value="DUF188"/>
    <property type="match status" value="1"/>
</dbReference>
<name>A0A1M7ZM15_9HYPH</name>
<dbReference type="CDD" id="cd18720">
    <property type="entry name" value="PIN_YqxD-like"/>
    <property type="match status" value="1"/>
</dbReference>
<evidence type="ECO:0000313" key="3">
    <source>
        <dbReference type="EMBL" id="SHO65859.1"/>
    </source>
</evidence>
<dbReference type="NCBIfam" id="NF001095">
    <property type="entry name" value="PRK00124.1"/>
    <property type="match status" value="1"/>
</dbReference>
<dbReference type="HAMAP" id="MF_00489">
    <property type="entry name" value="UPF0178"/>
    <property type="match status" value="1"/>
</dbReference>
<dbReference type="PANTHER" id="PTHR35146">
    <property type="entry name" value="UPF0178 PROTEIN YAII"/>
    <property type="match status" value="1"/>
</dbReference>
<evidence type="ECO:0000256" key="1">
    <source>
        <dbReference type="ARBA" id="ARBA00008522"/>
    </source>
</evidence>
<gene>
    <name evidence="3" type="ORF">SAMN02745172_02507</name>
</gene>
<evidence type="ECO:0000256" key="2">
    <source>
        <dbReference type="HAMAP-Rule" id="MF_00489"/>
    </source>
</evidence>
<dbReference type="RefSeq" id="WP_073629075.1">
    <property type="nucleotide sequence ID" value="NZ_FRXO01000004.1"/>
</dbReference>
<dbReference type="EMBL" id="FRXO01000004">
    <property type="protein sequence ID" value="SHO65859.1"/>
    <property type="molecule type" value="Genomic_DNA"/>
</dbReference>
<dbReference type="PANTHER" id="PTHR35146:SF1">
    <property type="entry name" value="UPF0178 PROTEIN YAII"/>
    <property type="match status" value="1"/>
</dbReference>
<dbReference type="Proteomes" id="UP000186406">
    <property type="component" value="Unassembled WGS sequence"/>
</dbReference>
<accession>A0A1M7ZM15</accession>
<protein>
    <recommendedName>
        <fullName evidence="2">UPF0178 protein SAMN02745172_02507</fullName>
    </recommendedName>
</protein>
<keyword evidence="4" id="KW-1185">Reference proteome</keyword>
<proteinExistence type="inferred from homology"/>
<dbReference type="OrthoDB" id="9798918at2"/>
<sequence>MIYVDADACPVKDEVLRVAARRGLKVAMVANRWFRLESDPLVERVIVPEGPDVADDWIAERAVSGDVVITADIPLAARVVSAGALALGPTGRLFTADNMGMALAVRDLGTQLREADPLSLQTGGGPRPFSPADRSRFLQALESAVRRAERLASSSQ</sequence>
<organism evidence="3 4">
    <name type="scientific">Pseudoxanthobacter soli DSM 19599</name>
    <dbReference type="NCBI Taxonomy" id="1123029"/>
    <lineage>
        <taxon>Bacteria</taxon>
        <taxon>Pseudomonadati</taxon>
        <taxon>Pseudomonadota</taxon>
        <taxon>Alphaproteobacteria</taxon>
        <taxon>Hyphomicrobiales</taxon>
        <taxon>Segnochrobactraceae</taxon>
        <taxon>Pseudoxanthobacter</taxon>
    </lineage>
</organism>
<reference evidence="3 4" key="1">
    <citation type="submission" date="2016-12" db="EMBL/GenBank/DDBJ databases">
        <authorList>
            <person name="Song W.-J."/>
            <person name="Kurnit D.M."/>
        </authorList>
    </citation>
    <scope>NUCLEOTIDE SEQUENCE [LARGE SCALE GENOMIC DNA]</scope>
    <source>
        <strain evidence="3 4">DSM 19599</strain>
    </source>
</reference>
<comment type="similarity">
    <text evidence="1 2">Belongs to the UPF0178 family.</text>
</comment>
<evidence type="ECO:0000313" key="4">
    <source>
        <dbReference type="Proteomes" id="UP000186406"/>
    </source>
</evidence>
<dbReference type="InterPro" id="IPR003791">
    <property type="entry name" value="UPF0178"/>
</dbReference>